<feature type="compositionally biased region" description="Basic and acidic residues" evidence="17">
    <location>
        <begin position="104"/>
        <end position="122"/>
    </location>
</feature>
<dbReference type="SUPFAM" id="SSF140990">
    <property type="entry name" value="FtsH protease domain-like"/>
    <property type="match status" value="1"/>
</dbReference>
<keyword evidence="12" id="KW-0067">ATP-binding</keyword>
<feature type="domain" description="AAA+ ATPase" evidence="19">
    <location>
        <begin position="336"/>
        <end position="478"/>
    </location>
</feature>
<protein>
    <submittedName>
        <fullName evidence="21">AAA domain-containing protein</fullName>
    </submittedName>
</protein>
<dbReference type="WBParaSite" id="SPAL_0000572100.1">
    <property type="protein sequence ID" value="SPAL_0000572100.1"/>
    <property type="gene ID" value="SPAL_0000572100"/>
</dbReference>
<dbReference type="PANTHER" id="PTHR43655">
    <property type="entry name" value="ATP-DEPENDENT PROTEASE"/>
    <property type="match status" value="1"/>
</dbReference>
<evidence type="ECO:0000259" key="19">
    <source>
        <dbReference type="SMART" id="SM00382"/>
    </source>
</evidence>
<dbReference type="Proteomes" id="UP000046392">
    <property type="component" value="Unplaced"/>
</dbReference>
<dbReference type="GO" id="GO:0004176">
    <property type="term" value="F:ATP-dependent peptidase activity"/>
    <property type="evidence" value="ECO:0007669"/>
    <property type="project" value="InterPro"/>
</dbReference>
<dbReference type="FunFam" id="1.20.58.760:FF:000003">
    <property type="entry name" value="AFG3-like AAA ATPase 2"/>
    <property type="match status" value="1"/>
</dbReference>
<dbReference type="PANTHER" id="PTHR43655:SF8">
    <property type="entry name" value="PARAPLEGIN"/>
    <property type="match status" value="1"/>
</dbReference>
<dbReference type="InterPro" id="IPR037219">
    <property type="entry name" value="Peptidase_M41-like"/>
</dbReference>
<keyword evidence="6" id="KW-0645">Protease</keyword>
<evidence type="ECO:0000256" key="15">
    <source>
        <dbReference type="ARBA" id="ARBA00023049"/>
    </source>
</evidence>
<evidence type="ECO:0000256" key="2">
    <source>
        <dbReference type="ARBA" id="ARBA00004141"/>
    </source>
</evidence>
<sequence>MLRSIKRLHNLNGILSIISKNNSFQKNLEIFQIKYDSLYKIASSPIGRGNKLFFLFLNYLVQARNKRLTSKNYEKRRERTQQIKENLENHKAKSSNESSSSNGDSKENEKKDPDEDDKKKPPNDIAAVFKQLFGIGLFGWGLYVIFNRDNPSNSFSEDNTISQNSFISKILPSGHVYQIIVTPEDTAAYAFVHSGTKLQDGTFLQPKYKIILSNLNKFENDIRRTEIQHGIDPSNWVEIKFKRFNNETFLFKIALFGSILFLMYLFFKKAMKMQPMSPFSTMSKAKIKIYDPNTKGANLDIKFKDVAGIHEAKVEIMEFLDYLKNPSKYTRLGAKLPKGAIMTGPPGCGKTLLAKALAAESNVPFLNINGTEFVEMIGGLGASRVRDLFKEAKQRAPCIIYIDEIDTIGKKRQEGNSSFGGGDSETEQTLNQLLVEMDGMSSGNGIVVFASTNRPDILDKALMRPGRFDRHISIDLPTSIERKELFELYLEKIKLDNVPSFYSGRLAQMTPGMSGADISNIVNEAAINAASNMKKVVTAKELNYALERILAGPEKKTKTLVKEERETVAYHEAGHALVGWLLEHTDALLKVTILPRTSAALGFAQYTPRDKKLFTKEELFDRMCMMLGGRAAENIFFNRITTGAQDDLDKVTKQAYAQVKIYGMSSKVGPLSFPPDQSLANPDFAKKMYGNELARIIDSEAKELVSKAYYTTEKLIKDNMDKLNILAKELLTKDSLSYEDVKRLIGPPPFGDKNVIEIVEQSLPDLEKKD</sequence>
<evidence type="ECO:0000256" key="8">
    <source>
        <dbReference type="ARBA" id="ARBA00022723"/>
    </source>
</evidence>
<dbReference type="Pfam" id="PF01434">
    <property type="entry name" value="Peptidase_M41"/>
    <property type="match status" value="1"/>
</dbReference>
<evidence type="ECO:0000256" key="5">
    <source>
        <dbReference type="ARBA" id="ARBA00010550"/>
    </source>
</evidence>
<dbReference type="Gene3D" id="1.10.8.60">
    <property type="match status" value="1"/>
</dbReference>
<dbReference type="CDD" id="cd19501">
    <property type="entry name" value="RecA-like_FtsH"/>
    <property type="match status" value="1"/>
</dbReference>
<organism evidence="20 21">
    <name type="scientific">Strongyloides papillosus</name>
    <name type="common">Intestinal threadworm</name>
    <dbReference type="NCBI Taxonomy" id="174720"/>
    <lineage>
        <taxon>Eukaryota</taxon>
        <taxon>Metazoa</taxon>
        <taxon>Ecdysozoa</taxon>
        <taxon>Nematoda</taxon>
        <taxon>Chromadorea</taxon>
        <taxon>Rhabditida</taxon>
        <taxon>Tylenchina</taxon>
        <taxon>Panagrolaimomorpha</taxon>
        <taxon>Strongyloidoidea</taxon>
        <taxon>Strongyloididae</taxon>
        <taxon>Strongyloides</taxon>
    </lineage>
</organism>
<evidence type="ECO:0000256" key="14">
    <source>
        <dbReference type="ARBA" id="ARBA00022989"/>
    </source>
</evidence>
<evidence type="ECO:0000256" key="16">
    <source>
        <dbReference type="ARBA" id="ARBA00023136"/>
    </source>
</evidence>
<dbReference type="NCBIfam" id="TIGR01241">
    <property type="entry name" value="FtsH_fam"/>
    <property type="match status" value="1"/>
</dbReference>
<dbReference type="FunFam" id="1.10.8.60:FF:000019">
    <property type="entry name" value="AFG3-like AAA ATPase 2"/>
    <property type="match status" value="1"/>
</dbReference>
<keyword evidence="16 18" id="KW-0472">Membrane</keyword>
<keyword evidence="10" id="KW-0378">Hydrolase</keyword>
<dbReference type="SUPFAM" id="SSF52540">
    <property type="entry name" value="P-loop containing nucleoside triphosphate hydrolases"/>
    <property type="match status" value="1"/>
</dbReference>
<dbReference type="GO" id="GO:0005524">
    <property type="term" value="F:ATP binding"/>
    <property type="evidence" value="ECO:0007669"/>
    <property type="project" value="UniProtKB-KW"/>
</dbReference>
<evidence type="ECO:0000256" key="18">
    <source>
        <dbReference type="SAM" id="Phobius"/>
    </source>
</evidence>
<evidence type="ECO:0000256" key="11">
    <source>
        <dbReference type="ARBA" id="ARBA00022833"/>
    </source>
</evidence>
<dbReference type="InterPro" id="IPR005936">
    <property type="entry name" value="FtsH"/>
</dbReference>
<feature type="region of interest" description="Disordered" evidence="17">
    <location>
        <begin position="85"/>
        <end position="122"/>
    </location>
</feature>
<dbReference type="InterPro" id="IPR003593">
    <property type="entry name" value="AAA+_ATPase"/>
</dbReference>
<evidence type="ECO:0000256" key="13">
    <source>
        <dbReference type="ARBA" id="ARBA00022946"/>
    </source>
</evidence>
<comment type="similarity">
    <text evidence="5">In the N-terminal section; belongs to the AAA ATPase family.</text>
</comment>
<evidence type="ECO:0000313" key="21">
    <source>
        <dbReference type="WBParaSite" id="SPAL_0000572100.1"/>
    </source>
</evidence>
<feature type="transmembrane region" description="Helical" evidence="18">
    <location>
        <begin position="249"/>
        <end position="267"/>
    </location>
</feature>
<keyword evidence="11" id="KW-0862">Zinc</keyword>
<comment type="subcellular location">
    <subcellularLocation>
        <location evidence="2">Membrane</location>
        <topology evidence="2">Multi-pass membrane protein</topology>
    </subcellularLocation>
    <subcellularLocation>
        <location evidence="3">Mitochondrion</location>
    </subcellularLocation>
</comment>
<dbReference type="Pfam" id="PF00004">
    <property type="entry name" value="AAA"/>
    <property type="match status" value="1"/>
</dbReference>
<evidence type="ECO:0000256" key="4">
    <source>
        <dbReference type="ARBA" id="ARBA00010044"/>
    </source>
</evidence>
<dbReference type="Gene3D" id="3.40.1690.20">
    <property type="match status" value="1"/>
</dbReference>
<dbReference type="GO" id="GO:0005745">
    <property type="term" value="C:m-AAA complex"/>
    <property type="evidence" value="ECO:0007669"/>
    <property type="project" value="TreeGrafter"/>
</dbReference>
<dbReference type="InterPro" id="IPR000642">
    <property type="entry name" value="Peptidase_M41"/>
</dbReference>
<evidence type="ECO:0000256" key="17">
    <source>
        <dbReference type="SAM" id="MobiDB-lite"/>
    </source>
</evidence>
<dbReference type="HAMAP" id="MF_01458">
    <property type="entry name" value="FtsH"/>
    <property type="match status" value="1"/>
</dbReference>
<evidence type="ECO:0000256" key="6">
    <source>
        <dbReference type="ARBA" id="ARBA00022670"/>
    </source>
</evidence>
<keyword evidence="15" id="KW-0482">Metalloprotease</keyword>
<dbReference type="InterPro" id="IPR050928">
    <property type="entry name" value="ATP-dep_Zn_Metalloprotease"/>
</dbReference>
<dbReference type="GO" id="GO:0004222">
    <property type="term" value="F:metalloendopeptidase activity"/>
    <property type="evidence" value="ECO:0007669"/>
    <property type="project" value="InterPro"/>
</dbReference>
<evidence type="ECO:0000256" key="9">
    <source>
        <dbReference type="ARBA" id="ARBA00022741"/>
    </source>
</evidence>
<dbReference type="Pfam" id="PF17862">
    <property type="entry name" value="AAA_lid_3"/>
    <property type="match status" value="1"/>
</dbReference>
<proteinExistence type="inferred from homology"/>
<keyword evidence="7 18" id="KW-0812">Transmembrane</keyword>
<dbReference type="STRING" id="174720.A0A0N5BID7"/>
<evidence type="ECO:0000256" key="1">
    <source>
        <dbReference type="ARBA" id="ARBA00001947"/>
    </source>
</evidence>
<dbReference type="AlphaFoldDB" id="A0A0N5BID7"/>
<keyword evidence="14 18" id="KW-1133">Transmembrane helix</keyword>
<dbReference type="SMART" id="SM00382">
    <property type="entry name" value="AAA"/>
    <property type="match status" value="1"/>
</dbReference>
<dbReference type="InterPro" id="IPR027417">
    <property type="entry name" value="P-loop_NTPase"/>
</dbReference>
<keyword evidence="20" id="KW-1185">Reference proteome</keyword>
<dbReference type="GO" id="GO:0046872">
    <property type="term" value="F:metal ion binding"/>
    <property type="evidence" value="ECO:0007669"/>
    <property type="project" value="UniProtKB-KW"/>
</dbReference>
<evidence type="ECO:0000256" key="7">
    <source>
        <dbReference type="ARBA" id="ARBA00022692"/>
    </source>
</evidence>
<keyword evidence="13" id="KW-0809">Transit peptide</keyword>
<comment type="similarity">
    <text evidence="4">In the C-terminal section; belongs to the peptidase M41 family.</text>
</comment>
<evidence type="ECO:0000256" key="10">
    <source>
        <dbReference type="ARBA" id="ARBA00022801"/>
    </source>
</evidence>
<name>A0A0N5BID7_STREA</name>
<keyword evidence="8" id="KW-0479">Metal-binding</keyword>
<accession>A0A0N5BID7</accession>
<reference evidence="21" key="1">
    <citation type="submission" date="2017-02" db="UniProtKB">
        <authorList>
            <consortium name="WormBaseParasite"/>
        </authorList>
    </citation>
    <scope>IDENTIFICATION</scope>
</reference>
<evidence type="ECO:0000256" key="3">
    <source>
        <dbReference type="ARBA" id="ARBA00004173"/>
    </source>
</evidence>
<dbReference type="Gene3D" id="3.40.50.300">
    <property type="entry name" value="P-loop containing nucleotide triphosphate hydrolases"/>
    <property type="match status" value="1"/>
</dbReference>
<keyword evidence="9" id="KW-0547">Nucleotide-binding</keyword>
<dbReference type="Gene3D" id="1.20.58.760">
    <property type="entry name" value="Peptidase M41"/>
    <property type="match status" value="1"/>
</dbReference>
<evidence type="ECO:0000256" key="12">
    <source>
        <dbReference type="ARBA" id="ARBA00022840"/>
    </source>
</evidence>
<dbReference type="GO" id="GO:0016887">
    <property type="term" value="F:ATP hydrolysis activity"/>
    <property type="evidence" value="ECO:0007669"/>
    <property type="project" value="InterPro"/>
</dbReference>
<dbReference type="InterPro" id="IPR041569">
    <property type="entry name" value="AAA_lid_3"/>
</dbReference>
<dbReference type="InterPro" id="IPR003959">
    <property type="entry name" value="ATPase_AAA_core"/>
</dbReference>
<dbReference type="GO" id="GO:0034982">
    <property type="term" value="P:mitochondrial protein processing"/>
    <property type="evidence" value="ECO:0007669"/>
    <property type="project" value="TreeGrafter"/>
</dbReference>
<dbReference type="FunFam" id="3.40.50.300:FF:000277">
    <property type="entry name" value="ATP-dependent zinc metalloprotease FtsH"/>
    <property type="match status" value="1"/>
</dbReference>
<evidence type="ECO:0000313" key="20">
    <source>
        <dbReference type="Proteomes" id="UP000046392"/>
    </source>
</evidence>
<comment type="cofactor">
    <cofactor evidence="1">
        <name>Zn(2+)</name>
        <dbReference type="ChEBI" id="CHEBI:29105"/>
    </cofactor>
</comment>